<protein>
    <submittedName>
        <fullName evidence="1">Uncharacterized protein</fullName>
    </submittedName>
</protein>
<dbReference type="EMBL" id="CP144697">
    <property type="protein sequence ID" value="WVZ15332.1"/>
    <property type="molecule type" value="Genomic_DNA"/>
</dbReference>
<dbReference type="Proteomes" id="UP001374535">
    <property type="component" value="Chromosome 4"/>
</dbReference>
<gene>
    <name evidence="1" type="ORF">V8G54_012898</name>
</gene>
<organism evidence="1 2">
    <name type="scientific">Vigna mungo</name>
    <name type="common">Black gram</name>
    <name type="synonym">Phaseolus mungo</name>
    <dbReference type="NCBI Taxonomy" id="3915"/>
    <lineage>
        <taxon>Eukaryota</taxon>
        <taxon>Viridiplantae</taxon>
        <taxon>Streptophyta</taxon>
        <taxon>Embryophyta</taxon>
        <taxon>Tracheophyta</taxon>
        <taxon>Spermatophyta</taxon>
        <taxon>Magnoliopsida</taxon>
        <taxon>eudicotyledons</taxon>
        <taxon>Gunneridae</taxon>
        <taxon>Pentapetalae</taxon>
        <taxon>rosids</taxon>
        <taxon>fabids</taxon>
        <taxon>Fabales</taxon>
        <taxon>Fabaceae</taxon>
        <taxon>Papilionoideae</taxon>
        <taxon>50 kb inversion clade</taxon>
        <taxon>NPAAA clade</taxon>
        <taxon>indigoferoid/millettioid clade</taxon>
        <taxon>Phaseoleae</taxon>
        <taxon>Vigna</taxon>
    </lineage>
</organism>
<name>A0AAQ3S2S6_VIGMU</name>
<evidence type="ECO:0000313" key="1">
    <source>
        <dbReference type="EMBL" id="WVZ15332.1"/>
    </source>
</evidence>
<sequence length="115" mass="13671">FYPPVRGKVNTQISSLFYRPSRTKRVISSTASYRRRDSLFYPPLKDEEIHLSTLLQEESQHPISSLFYRPSRTKRHISSIVFQRQRSPLFYSPARRKVSTKLKRYQPNLLNDKTP</sequence>
<proteinExistence type="predicted"/>
<evidence type="ECO:0000313" key="2">
    <source>
        <dbReference type="Proteomes" id="UP001374535"/>
    </source>
</evidence>
<dbReference type="AlphaFoldDB" id="A0AAQ3S2S6"/>
<reference evidence="1 2" key="1">
    <citation type="journal article" date="2023" name="Life. Sci Alliance">
        <title>Evolutionary insights into 3D genome organization and epigenetic landscape of Vigna mungo.</title>
        <authorList>
            <person name="Junaid A."/>
            <person name="Singh B."/>
            <person name="Bhatia S."/>
        </authorList>
    </citation>
    <scope>NUCLEOTIDE SEQUENCE [LARGE SCALE GENOMIC DNA]</scope>
    <source>
        <strain evidence="1">Urdbean</strain>
    </source>
</reference>
<accession>A0AAQ3S2S6</accession>
<feature type="non-terminal residue" evidence="1">
    <location>
        <position position="1"/>
    </location>
</feature>
<keyword evidence="2" id="KW-1185">Reference proteome</keyword>